<dbReference type="EMBL" id="JBJQND010000014">
    <property type="protein sequence ID" value="KAL3853992.1"/>
    <property type="molecule type" value="Genomic_DNA"/>
</dbReference>
<dbReference type="InterPro" id="IPR024079">
    <property type="entry name" value="MetalloPept_cat_dom_sf"/>
</dbReference>
<reference evidence="10 11" key="1">
    <citation type="submission" date="2024-11" db="EMBL/GenBank/DDBJ databases">
        <title>Chromosome-level genome assembly of the freshwater bivalve Anodonta woodiana.</title>
        <authorList>
            <person name="Chen X."/>
        </authorList>
    </citation>
    <scope>NUCLEOTIDE SEQUENCE [LARGE SCALE GENOMIC DNA]</scope>
    <source>
        <strain evidence="10">MN2024</strain>
        <tissue evidence="10">Gills</tissue>
    </source>
</reference>
<evidence type="ECO:0000256" key="6">
    <source>
        <dbReference type="ARBA" id="ARBA00023157"/>
    </source>
</evidence>
<keyword evidence="4 8" id="KW-0862">Zinc</keyword>
<feature type="binding site" evidence="8">
    <location>
        <position position="31"/>
    </location>
    <ligand>
        <name>Zn(2+)</name>
        <dbReference type="ChEBI" id="CHEBI:29105"/>
        <note>catalytic</note>
    </ligand>
</feature>
<evidence type="ECO:0000256" key="7">
    <source>
        <dbReference type="ARBA" id="ARBA00023180"/>
    </source>
</evidence>
<keyword evidence="7" id="KW-0325">Glycoprotein</keyword>
<dbReference type="PROSITE" id="PS50215">
    <property type="entry name" value="ADAM_MEPRO"/>
    <property type="match status" value="1"/>
</dbReference>
<comment type="caution">
    <text evidence="10">The sequence shown here is derived from an EMBL/GenBank/DDBJ whole genome shotgun (WGS) entry which is preliminary data.</text>
</comment>
<dbReference type="Proteomes" id="UP001634394">
    <property type="component" value="Unassembled WGS sequence"/>
</dbReference>
<dbReference type="GO" id="GO:0008237">
    <property type="term" value="F:metallopeptidase activity"/>
    <property type="evidence" value="ECO:0007669"/>
    <property type="project" value="UniProtKB-KW"/>
</dbReference>
<dbReference type="SUPFAM" id="SSF55486">
    <property type="entry name" value="Metalloproteases ('zincins'), catalytic domain"/>
    <property type="match status" value="1"/>
</dbReference>
<sequence>SSETIGVCIVGSRVSVIQAGDYIKTVLLATHELGHNLGADHDGEGRSKDCSPADMFIMTPVVNKTGPDNRYTRNAWLFSSCSLQSFWSILSFKHCVKSQGNVFDEKEWNTYAAKEPGEVYSLNEQCHHINGKYSKYCGKVLRDVCHLMRCTDPKTGTCMPDYFSAARGTVCGQNMVCMEGMCIFSAGSKTWISGLTKQINVKECRSR</sequence>
<evidence type="ECO:0000313" key="11">
    <source>
        <dbReference type="Proteomes" id="UP001634394"/>
    </source>
</evidence>
<evidence type="ECO:0000256" key="5">
    <source>
        <dbReference type="ARBA" id="ARBA00023049"/>
    </source>
</evidence>
<evidence type="ECO:0000256" key="8">
    <source>
        <dbReference type="PROSITE-ProRule" id="PRU00276"/>
    </source>
</evidence>
<keyword evidence="11" id="KW-1185">Reference proteome</keyword>
<dbReference type="GO" id="GO:0046872">
    <property type="term" value="F:metal ion binding"/>
    <property type="evidence" value="ECO:0007669"/>
    <property type="project" value="UniProtKB-KW"/>
</dbReference>
<dbReference type="InterPro" id="IPR051489">
    <property type="entry name" value="ADAM_Metalloproteinase"/>
</dbReference>
<feature type="active site" evidence="8">
    <location>
        <position position="32"/>
    </location>
</feature>
<evidence type="ECO:0000313" key="10">
    <source>
        <dbReference type="EMBL" id="KAL3853992.1"/>
    </source>
</evidence>
<keyword evidence="5" id="KW-0482">Metalloprotease</keyword>
<dbReference type="GO" id="GO:0006508">
    <property type="term" value="P:proteolysis"/>
    <property type="evidence" value="ECO:0007669"/>
    <property type="project" value="UniProtKB-KW"/>
</dbReference>
<dbReference type="Gene3D" id="3.40.1620.60">
    <property type="match status" value="1"/>
</dbReference>
<keyword evidence="6" id="KW-1015">Disulfide bond</keyword>
<organism evidence="10 11">
    <name type="scientific">Sinanodonta woodiana</name>
    <name type="common">Chinese pond mussel</name>
    <name type="synonym">Anodonta woodiana</name>
    <dbReference type="NCBI Taxonomy" id="1069815"/>
    <lineage>
        <taxon>Eukaryota</taxon>
        <taxon>Metazoa</taxon>
        <taxon>Spiralia</taxon>
        <taxon>Lophotrochozoa</taxon>
        <taxon>Mollusca</taxon>
        <taxon>Bivalvia</taxon>
        <taxon>Autobranchia</taxon>
        <taxon>Heteroconchia</taxon>
        <taxon>Palaeoheterodonta</taxon>
        <taxon>Unionida</taxon>
        <taxon>Unionoidea</taxon>
        <taxon>Unionidae</taxon>
        <taxon>Unioninae</taxon>
        <taxon>Sinanodonta</taxon>
    </lineage>
</organism>
<accession>A0ABD3UXQ7</accession>
<evidence type="ECO:0000256" key="1">
    <source>
        <dbReference type="ARBA" id="ARBA00022670"/>
    </source>
</evidence>
<feature type="binding site" evidence="8">
    <location>
        <position position="41"/>
    </location>
    <ligand>
        <name>Zn(2+)</name>
        <dbReference type="ChEBI" id="CHEBI:29105"/>
        <note>catalytic</note>
    </ligand>
</feature>
<feature type="binding site" evidence="8">
    <location>
        <position position="35"/>
    </location>
    <ligand>
        <name>Zn(2+)</name>
        <dbReference type="ChEBI" id="CHEBI:29105"/>
        <note>catalytic</note>
    </ligand>
</feature>
<evidence type="ECO:0000256" key="4">
    <source>
        <dbReference type="ARBA" id="ARBA00022833"/>
    </source>
</evidence>
<keyword evidence="1" id="KW-0645">Protease</keyword>
<dbReference type="PANTHER" id="PTHR45702">
    <property type="entry name" value="ADAM10/ADAM17 METALLOPEPTIDASE FAMILY MEMBER"/>
    <property type="match status" value="1"/>
</dbReference>
<gene>
    <name evidence="10" type="ORF">ACJMK2_013276</name>
</gene>
<feature type="domain" description="Peptidase M12B" evidence="9">
    <location>
        <begin position="1"/>
        <end position="91"/>
    </location>
</feature>
<dbReference type="Gene3D" id="3.40.390.10">
    <property type="entry name" value="Collagenase (Catalytic Domain)"/>
    <property type="match status" value="1"/>
</dbReference>
<dbReference type="InterPro" id="IPR001590">
    <property type="entry name" value="Peptidase_M12B"/>
</dbReference>
<feature type="non-terminal residue" evidence="10">
    <location>
        <position position="1"/>
    </location>
</feature>
<evidence type="ECO:0000256" key="2">
    <source>
        <dbReference type="ARBA" id="ARBA00022723"/>
    </source>
</evidence>
<dbReference type="Pfam" id="PF17771">
    <property type="entry name" value="ADAMTS_CR_2"/>
    <property type="match status" value="1"/>
</dbReference>
<evidence type="ECO:0000256" key="3">
    <source>
        <dbReference type="ARBA" id="ARBA00022801"/>
    </source>
</evidence>
<dbReference type="InterPro" id="IPR041645">
    <property type="entry name" value="ADAMTS_CR_2"/>
</dbReference>
<dbReference type="Pfam" id="PF13688">
    <property type="entry name" value="Reprolysin_5"/>
    <property type="match status" value="1"/>
</dbReference>
<evidence type="ECO:0000259" key="9">
    <source>
        <dbReference type="PROSITE" id="PS50215"/>
    </source>
</evidence>
<protein>
    <recommendedName>
        <fullName evidence="9">Peptidase M12B domain-containing protein</fullName>
    </recommendedName>
</protein>
<dbReference type="PANTHER" id="PTHR45702:SF2">
    <property type="entry name" value="KUZBANIAN, ISOFORM A"/>
    <property type="match status" value="1"/>
</dbReference>
<dbReference type="AlphaFoldDB" id="A0ABD3UXQ7"/>
<proteinExistence type="predicted"/>
<keyword evidence="3" id="KW-0378">Hydrolase</keyword>
<keyword evidence="2 8" id="KW-0479">Metal-binding</keyword>
<name>A0ABD3UXQ7_SINWO</name>
<comment type="caution">
    <text evidence="8">Lacks conserved residue(s) required for the propagation of feature annotation.</text>
</comment>